<dbReference type="Proteomes" id="UP000076482">
    <property type="component" value="Unassembled WGS sequence"/>
</dbReference>
<protein>
    <submittedName>
        <fullName evidence="1">Uncharacterized protein</fullName>
    </submittedName>
</protein>
<organism evidence="1 2">
    <name type="scientific">Bacillus cereus</name>
    <dbReference type="NCBI Taxonomy" id="1396"/>
    <lineage>
        <taxon>Bacteria</taxon>
        <taxon>Bacillati</taxon>
        <taxon>Bacillota</taxon>
        <taxon>Bacilli</taxon>
        <taxon>Bacillales</taxon>
        <taxon>Bacillaceae</taxon>
        <taxon>Bacillus</taxon>
        <taxon>Bacillus cereus group</taxon>
    </lineage>
</organism>
<reference evidence="1 2" key="1">
    <citation type="submission" date="2015-09" db="EMBL/GenBank/DDBJ databases">
        <title>Bacillus cereus food isolates.</title>
        <authorList>
            <person name="Boekhorst J."/>
        </authorList>
    </citation>
    <scope>NUCLEOTIDE SEQUENCE [LARGE SCALE GENOMIC DNA]</scope>
    <source>
        <strain evidence="1 2">B4088</strain>
    </source>
</reference>
<evidence type="ECO:0000313" key="1">
    <source>
        <dbReference type="EMBL" id="KZD65557.1"/>
    </source>
</evidence>
<dbReference type="PATRIC" id="fig|1396.535.peg.1343"/>
<sequence>MSDNSQQALDKKELKEEHFDYLNIRAMYTDLGYIVKAKKEIDSLESDLESECNKIKEYEGFIADLKSSFLNRIKYGRKYNEYITTFTKEISRHSENKAIIEKALVKKNDWLKSLQADLDEGIANTNVPEKYLTLEWLEIFDGYLEEHGTMSFKECLALYEAEHVN</sequence>
<accession>A0A164NVF3</accession>
<gene>
    <name evidence="1" type="ORF">B4088_2858</name>
</gene>
<dbReference type="EMBL" id="LJKE01000047">
    <property type="protein sequence ID" value="KZD65557.1"/>
    <property type="molecule type" value="Genomic_DNA"/>
</dbReference>
<proteinExistence type="predicted"/>
<dbReference type="AlphaFoldDB" id="A0A164NVF3"/>
<name>A0A164NVF3_BACCE</name>
<comment type="caution">
    <text evidence="1">The sequence shown here is derived from an EMBL/GenBank/DDBJ whole genome shotgun (WGS) entry which is preliminary data.</text>
</comment>
<dbReference type="RefSeq" id="WP_235607968.1">
    <property type="nucleotide sequence ID" value="NZ_LJKE01000047.1"/>
</dbReference>
<evidence type="ECO:0000313" key="2">
    <source>
        <dbReference type="Proteomes" id="UP000076482"/>
    </source>
</evidence>